<evidence type="ECO:0000313" key="3">
    <source>
        <dbReference type="Proteomes" id="UP000068447"/>
    </source>
</evidence>
<dbReference type="Proteomes" id="UP000068447">
    <property type="component" value="Chromosome"/>
</dbReference>
<dbReference type="KEGG" id="lal:AT746_05105"/>
<proteinExistence type="predicted"/>
<dbReference type="STRING" id="1526571.AT746_05105"/>
<accession>A0A0U3AXW1</accession>
<evidence type="ECO:0000259" key="1">
    <source>
        <dbReference type="Pfam" id="PF17680"/>
    </source>
</evidence>
<dbReference type="EMBL" id="CP013650">
    <property type="protein sequence ID" value="ALS97712.1"/>
    <property type="molecule type" value="Genomic_DNA"/>
</dbReference>
<dbReference type="Pfam" id="PF17680">
    <property type="entry name" value="FlgO"/>
    <property type="match status" value="1"/>
</dbReference>
<keyword evidence="3" id="KW-1185">Reference proteome</keyword>
<protein>
    <recommendedName>
        <fullName evidence="1">FlgO domain-containing protein</fullName>
    </recommendedName>
</protein>
<dbReference type="InterPro" id="IPR041215">
    <property type="entry name" value="FlgO_dom"/>
</dbReference>
<dbReference type="AlphaFoldDB" id="A0A0U3AXW1"/>
<evidence type="ECO:0000313" key="2">
    <source>
        <dbReference type="EMBL" id="ALS97712.1"/>
    </source>
</evidence>
<sequence>MELADRGETGAVIAGSCDQRYWNNLLVGTHVMKQLCTVALILALMACSSQTPPPDVDELGNIELHTYELAQELFENFESKYAAAHNYSYAVATFVPVAQLQYQPNQQHPLMLLGHQLEQGMITEASRRGYIPQDFKVTDDIIIEKHADRVLSRNVDDLSATQRVDFYISGTVVEQASGAIVNARIIQVDNKAVVAAATKFFPENLFWREQKVTTRNGMLYRQDAPE</sequence>
<name>A0A0U3AXW1_9ALTE</name>
<reference evidence="2 3" key="1">
    <citation type="submission" date="2015-12" db="EMBL/GenBank/DDBJ databases">
        <title>Complete genome of Lacimicrobium alkaliphilum KCTC 32984.</title>
        <authorList>
            <person name="Kim S.-G."/>
            <person name="Lee Y.-J."/>
        </authorList>
    </citation>
    <scope>NUCLEOTIDE SEQUENCE [LARGE SCALE GENOMIC DNA]</scope>
    <source>
        <strain evidence="2 3">YelD216</strain>
    </source>
</reference>
<organism evidence="2 3">
    <name type="scientific">Lacimicrobium alkaliphilum</name>
    <dbReference type="NCBI Taxonomy" id="1526571"/>
    <lineage>
        <taxon>Bacteria</taxon>
        <taxon>Pseudomonadati</taxon>
        <taxon>Pseudomonadota</taxon>
        <taxon>Gammaproteobacteria</taxon>
        <taxon>Alteromonadales</taxon>
        <taxon>Alteromonadaceae</taxon>
        <taxon>Lacimicrobium</taxon>
    </lineage>
</organism>
<feature type="domain" description="FlgO" evidence="1">
    <location>
        <begin position="67"/>
        <end position="204"/>
    </location>
</feature>
<gene>
    <name evidence="2" type="ORF">AT746_05105</name>
</gene>